<dbReference type="RefSeq" id="XP_002671611.1">
    <property type="nucleotide sequence ID" value="XM_002671565.1"/>
</dbReference>
<evidence type="ECO:0000313" key="2">
    <source>
        <dbReference type="Proteomes" id="UP000006671"/>
    </source>
</evidence>
<keyword evidence="2" id="KW-1185">Reference proteome</keyword>
<reference evidence="1 2" key="1">
    <citation type="journal article" date="2010" name="Cell">
        <title>The genome of Naegleria gruberi illuminates early eukaryotic versatility.</title>
        <authorList>
            <person name="Fritz-Laylin L.K."/>
            <person name="Prochnik S.E."/>
            <person name="Ginger M.L."/>
            <person name="Dacks J.B."/>
            <person name="Carpenter M.L."/>
            <person name="Field M.C."/>
            <person name="Kuo A."/>
            <person name="Paredez A."/>
            <person name="Chapman J."/>
            <person name="Pham J."/>
            <person name="Shu S."/>
            <person name="Neupane R."/>
            <person name="Cipriano M."/>
            <person name="Mancuso J."/>
            <person name="Tu H."/>
            <person name="Salamov A."/>
            <person name="Lindquist E."/>
            <person name="Shapiro H."/>
            <person name="Lucas S."/>
            <person name="Grigoriev I.V."/>
            <person name="Cande W.Z."/>
            <person name="Fulton C."/>
            <person name="Rokhsar D.S."/>
            <person name="Dawson S.C."/>
        </authorList>
    </citation>
    <scope>NUCLEOTIDE SEQUENCE [LARGE SCALE GENOMIC DNA]</scope>
    <source>
        <strain evidence="1 2">NEG-M</strain>
    </source>
</reference>
<proteinExistence type="predicted"/>
<protein>
    <submittedName>
        <fullName evidence="1">Predicted protein</fullName>
    </submittedName>
</protein>
<sequence>MVKLKATVYPWETSTLFDPPSIGTDRIYFKVFNNGKFYEASVRLRDLLDGESKYLDLKCEGWQMGTLKVKLINEYSYQCFIPPPPPMCPFPQPVNGYGYCQPSSNAQQLVIYPPPPPLQQQQPMYSQQGQLPNPMWYPQNQMFNPIYQQPSQSCYGYNQPFYY</sequence>
<accession>D2VWA3</accession>
<dbReference type="GeneID" id="8858640"/>
<dbReference type="Proteomes" id="UP000006671">
    <property type="component" value="Unassembled WGS sequence"/>
</dbReference>
<gene>
    <name evidence="1" type="ORF">NAEGRDRAFT_73311</name>
</gene>
<evidence type="ECO:0000313" key="1">
    <source>
        <dbReference type="EMBL" id="EFC38867.1"/>
    </source>
</evidence>
<dbReference type="InParanoid" id="D2VWA3"/>
<name>D2VWA3_NAEGR</name>
<dbReference type="EMBL" id="GG738904">
    <property type="protein sequence ID" value="EFC38867.1"/>
    <property type="molecule type" value="Genomic_DNA"/>
</dbReference>
<dbReference type="AlphaFoldDB" id="D2VWA3"/>
<dbReference type="VEuPathDB" id="AmoebaDB:NAEGRDRAFT_73311"/>
<dbReference type="KEGG" id="ngr:NAEGRDRAFT_73311"/>
<organism evidence="2">
    <name type="scientific">Naegleria gruberi</name>
    <name type="common">Amoeba</name>
    <dbReference type="NCBI Taxonomy" id="5762"/>
    <lineage>
        <taxon>Eukaryota</taxon>
        <taxon>Discoba</taxon>
        <taxon>Heterolobosea</taxon>
        <taxon>Tetramitia</taxon>
        <taxon>Eutetramitia</taxon>
        <taxon>Vahlkampfiidae</taxon>
        <taxon>Naegleria</taxon>
    </lineage>
</organism>